<evidence type="ECO:0000256" key="2">
    <source>
        <dbReference type="ARBA" id="ARBA00007066"/>
    </source>
</evidence>
<accession>A0A066W3H7</accession>
<evidence type="ECO:0000313" key="14">
    <source>
        <dbReference type="EMBL" id="KDN45315.1"/>
    </source>
</evidence>
<keyword evidence="5" id="KW-0812">Transmembrane</keyword>
<evidence type="ECO:0000256" key="3">
    <source>
        <dbReference type="ARBA" id="ARBA00013650"/>
    </source>
</evidence>
<dbReference type="CDD" id="cd06530">
    <property type="entry name" value="S26_SPase_I"/>
    <property type="match status" value="1"/>
</dbReference>
<dbReference type="GO" id="GO:0042720">
    <property type="term" value="C:mitochondrial inner membrane peptidase complex"/>
    <property type="evidence" value="ECO:0007669"/>
    <property type="project" value="InterPro"/>
</dbReference>
<proteinExistence type="inferred from homology"/>
<evidence type="ECO:0000256" key="4">
    <source>
        <dbReference type="ARBA" id="ARBA00022670"/>
    </source>
</evidence>
<dbReference type="InterPro" id="IPR000223">
    <property type="entry name" value="Pept_S26A_signal_pept_1"/>
</dbReference>
<comment type="caution">
    <text evidence="14">The sequence shown here is derived from an EMBL/GenBank/DDBJ whole genome shotgun (WGS) entry which is preliminary data.</text>
</comment>
<name>A0A066W3H7_TILAU</name>
<evidence type="ECO:0000256" key="6">
    <source>
        <dbReference type="ARBA" id="ARBA00022792"/>
    </source>
</evidence>
<dbReference type="Pfam" id="PF10502">
    <property type="entry name" value="Peptidase_S26"/>
    <property type="match status" value="1"/>
</dbReference>
<dbReference type="PANTHER" id="PTHR46041">
    <property type="entry name" value="MITOCHONDRIAL INNER MEMBRANE PROTEASE SUBUNIT 2"/>
    <property type="match status" value="1"/>
</dbReference>
<reference evidence="14 15" key="1">
    <citation type="submission" date="2014-05" db="EMBL/GenBank/DDBJ databases">
        <title>Draft genome sequence of a rare smut relative, Tilletiaria anomala UBC 951.</title>
        <authorList>
            <consortium name="DOE Joint Genome Institute"/>
            <person name="Toome M."/>
            <person name="Kuo A."/>
            <person name="Henrissat B."/>
            <person name="Lipzen A."/>
            <person name="Tritt A."/>
            <person name="Yoshinaga Y."/>
            <person name="Zane M."/>
            <person name="Barry K."/>
            <person name="Grigoriev I.V."/>
            <person name="Spatafora J.W."/>
            <person name="Aimea M.C."/>
        </authorList>
    </citation>
    <scope>NUCLEOTIDE SEQUENCE [LARGE SCALE GENOMIC DNA]</scope>
    <source>
        <strain evidence="14 15">UBC 951</strain>
    </source>
</reference>
<keyword evidence="6" id="KW-0999">Mitochondrion inner membrane</keyword>
<keyword evidence="8" id="KW-1133">Transmembrane helix</keyword>
<dbReference type="GO" id="GO:0004252">
    <property type="term" value="F:serine-type endopeptidase activity"/>
    <property type="evidence" value="ECO:0007669"/>
    <property type="project" value="InterPro"/>
</dbReference>
<dbReference type="Proteomes" id="UP000027361">
    <property type="component" value="Unassembled WGS sequence"/>
</dbReference>
<protein>
    <recommendedName>
        <fullName evidence="3">Mitochondrial inner membrane protease subunit 2</fullName>
    </recommendedName>
</protein>
<dbReference type="PRINTS" id="PR00727">
    <property type="entry name" value="LEADERPTASE"/>
</dbReference>
<dbReference type="InParanoid" id="A0A066W3H7"/>
<evidence type="ECO:0000313" key="15">
    <source>
        <dbReference type="Proteomes" id="UP000027361"/>
    </source>
</evidence>
<keyword evidence="4" id="KW-0645">Protease</keyword>
<dbReference type="STRING" id="1037660.A0A066W3H7"/>
<evidence type="ECO:0000256" key="7">
    <source>
        <dbReference type="ARBA" id="ARBA00022801"/>
    </source>
</evidence>
<keyword evidence="10" id="KW-0472">Membrane</keyword>
<dbReference type="Gene3D" id="2.10.109.10">
    <property type="entry name" value="Umud Fragment, subunit A"/>
    <property type="match status" value="1"/>
</dbReference>
<dbReference type="FunCoup" id="A0A066W3H7">
    <property type="interactions" value="288"/>
</dbReference>
<dbReference type="GO" id="GO:0006627">
    <property type="term" value="P:protein processing involved in protein targeting to mitochondrion"/>
    <property type="evidence" value="ECO:0007669"/>
    <property type="project" value="InterPro"/>
</dbReference>
<evidence type="ECO:0000256" key="11">
    <source>
        <dbReference type="PIRSR" id="PIRSR600223-1"/>
    </source>
</evidence>
<dbReference type="InterPro" id="IPR037730">
    <property type="entry name" value="IMP2"/>
</dbReference>
<feature type="region of interest" description="Disordered" evidence="12">
    <location>
        <begin position="1"/>
        <end position="46"/>
    </location>
</feature>
<dbReference type="AlphaFoldDB" id="A0A066W3H7"/>
<evidence type="ECO:0000256" key="5">
    <source>
        <dbReference type="ARBA" id="ARBA00022692"/>
    </source>
</evidence>
<keyword evidence="15" id="KW-1185">Reference proteome</keyword>
<organism evidence="14 15">
    <name type="scientific">Tilletiaria anomala (strain ATCC 24038 / CBS 436.72 / UBC 951)</name>
    <dbReference type="NCBI Taxonomy" id="1037660"/>
    <lineage>
        <taxon>Eukaryota</taxon>
        <taxon>Fungi</taxon>
        <taxon>Dikarya</taxon>
        <taxon>Basidiomycota</taxon>
        <taxon>Ustilaginomycotina</taxon>
        <taxon>Exobasidiomycetes</taxon>
        <taxon>Georgefischeriales</taxon>
        <taxon>Tilletiariaceae</taxon>
        <taxon>Tilletiaria</taxon>
    </lineage>
</organism>
<dbReference type="OrthoDB" id="308440at2759"/>
<dbReference type="RefSeq" id="XP_013243172.1">
    <property type="nucleotide sequence ID" value="XM_013387718.1"/>
</dbReference>
<dbReference type="PANTHER" id="PTHR46041:SF2">
    <property type="entry name" value="MITOCHONDRIAL INNER MEMBRANE PROTEASE SUBUNIT 2"/>
    <property type="match status" value="1"/>
</dbReference>
<dbReference type="EMBL" id="JMSN01000043">
    <property type="protein sequence ID" value="KDN45315.1"/>
    <property type="molecule type" value="Genomic_DNA"/>
</dbReference>
<dbReference type="HOGENOM" id="CLU_998136_0_0_1"/>
<feature type="active site" evidence="11">
    <location>
        <position position="133"/>
    </location>
</feature>
<dbReference type="GeneID" id="25262466"/>
<evidence type="ECO:0000259" key="13">
    <source>
        <dbReference type="Pfam" id="PF10502"/>
    </source>
</evidence>
<keyword evidence="7" id="KW-0378">Hydrolase</keyword>
<evidence type="ECO:0000256" key="1">
    <source>
        <dbReference type="ARBA" id="ARBA00004434"/>
    </source>
</evidence>
<keyword evidence="9" id="KW-0496">Mitochondrion</keyword>
<dbReference type="SUPFAM" id="SSF51306">
    <property type="entry name" value="LexA/Signal peptidase"/>
    <property type="match status" value="1"/>
</dbReference>
<dbReference type="GO" id="GO:0006465">
    <property type="term" value="P:signal peptide processing"/>
    <property type="evidence" value="ECO:0007669"/>
    <property type="project" value="InterPro"/>
</dbReference>
<sequence length="279" mass="30340">MPETLLKPRAWQPSSISDATRPEGRRHLNEDSHVATSAFPQKQERRQGRWGKALNLAAWVPVAAFVVSHIVSIGQVKGGSMIPTFNPEAAKPGTKHGPDIVLLNRWVIGKHHYRVGDVVHLTSPTDPSLLLTKRILALEGDVVILHSPQYSLAPALLPSNVDIRTRIRVPPGHAWVEGDASAEEGAHLGEGKGKGRSIGHSDDSREFGLVPLGLVKSRVELILWPPSRFGRPAPRPGFHASHGEFVSFDASARESTSRPLHIDRNAPCTARSLASNTSH</sequence>
<evidence type="ECO:0000256" key="10">
    <source>
        <dbReference type="ARBA" id="ARBA00023136"/>
    </source>
</evidence>
<feature type="domain" description="Peptidase S26" evidence="13">
    <location>
        <begin position="57"/>
        <end position="145"/>
    </location>
</feature>
<dbReference type="InterPro" id="IPR019533">
    <property type="entry name" value="Peptidase_S26"/>
</dbReference>
<feature type="active site" evidence="11">
    <location>
        <position position="80"/>
    </location>
</feature>
<comment type="subcellular location">
    <subcellularLocation>
        <location evidence="1">Mitochondrion inner membrane</location>
        <topology evidence="1">Single-pass membrane protein</topology>
    </subcellularLocation>
</comment>
<feature type="compositionally biased region" description="Basic and acidic residues" evidence="12">
    <location>
        <begin position="20"/>
        <end position="33"/>
    </location>
</feature>
<dbReference type="InterPro" id="IPR036286">
    <property type="entry name" value="LexA/Signal_pep-like_sf"/>
</dbReference>
<comment type="similarity">
    <text evidence="2">Belongs to the peptidase S26 family. IMP2 subfamily.</text>
</comment>
<evidence type="ECO:0000256" key="8">
    <source>
        <dbReference type="ARBA" id="ARBA00022989"/>
    </source>
</evidence>
<evidence type="ECO:0000256" key="12">
    <source>
        <dbReference type="SAM" id="MobiDB-lite"/>
    </source>
</evidence>
<evidence type="ECO:0000256" key="9">
    <source>
        <dbReference type="ARBA" id="ARBA00023128"/>
    </source>
</evidence>
<gene>
    <name evidence="14" type="ORF">K437DRAFT_224323</name>
</gene>